<dbReference type="Proteomes" id="UP000032534">
    <property type="component" value="Unassembled WGS sequence"/>
</dbReference>
<dbReference type="Pfam" id="PF10604">
    <property type="entry name" value="Polyketide_cyc2"/>
    <property type="match status" value="1"/>
</dbReference>
<dbReference type="RefSeq" id="WP_044645814.1">
    <property type="nucleotide sequence ID" value="NZ_JTHP01000013.1"/>
</dbReference>
<gene>
    <name evidence="1" type="ORF">QD47_08995</name>
</gene>
<dbReference type="OrthoDB" id="1364128at2"/>
<evidence type="ECO:0000313" key="1">
    <source>
        <dbReference type="EMBL" id="KJD45932.1"/>
    </source>
</evidence>
<dbReference type="EMBL" id="JTHP01000013">
    <property type="protein sequence ID" value="KJD45932.1"/>
    <property type="molecule type" value="Genomic_DNA"/>
</dbReference>
<comment type="caution">
    <text evidence="1">The sequence shown here is derived from an EMBL/GenBank/DDBJ whole genome shotgun (WGS) entry which is preliminary data.</text>
</comment>
<sequence length="138" mass="15196">MAHASTTIKIPVSADQVWQLIGGFHSLPGWLPSISSSELSEGGRIRHLTDVDGVTIVERLEVFNDKERFYTYSILKSSFPVTDYQATIQVHESAIGKSSLVEWSGSFTPVGISDEEAENLFLEMYENGLKALGQAFAN</sequence>
<dbReference type="PATRIC" id="fig|159743.3.peg.1983"/>
<keyword evidence="2" id="KW-1185">Reference proteome</keyword>
<name>A0A0D7X7F0_9BACL</name>
<accession>A0A0D7X7F0</accession>
<organism evidence="1 2">
    <name type="scientific">Paenibacillus terrae</name>
    <dbReference type="NCBI Taxonomy" id="159743"/>
    <lineage>
        <taxon>Bacteria</taxon>
        <taxon>Bacillati</taxon>
        <taxon>Bacillota</taxon>
        <taxon>Bacilli</taxon>
        <taxon>Bacillales</taxon>
        <taxon>Paenibacillaceae</taxon>
        <taxon>Paenibacillus</taxon>
    </lineage>
</organism>
<dbReference type="AlphaFoldDB" id="A0A0D7X7F0"/>
<dbReference type="InterPro" id="IPR019587">
    <property type="entry name" value="Polyketide_cyclase/dehydratase"/>
</dbReference>
<evidence type="ECO:0000313" key="2">
    <source>
        <dbReference type="Proteomes" id="UP000032534"/>
    </source>
</evidence>
<dbReference type="PANTHER" id="PTHR39332">
    <property type="entry name" value="BLL4707 PROTEIN"/>
    <property type="match status" value="1"/>
</dbReference>
<protein>
    <submittedName>
        <fullName evidence="1">XoxI</fullName>
    </submittedName>
</protein>
<dbReference type="SUPFAM" id="SSF55961">
    <property type="entry name" value="Bet v1-like"/>
    <property type="match status" value="1"/>
</dbReference>
<dbReference type="Gene3D" id="3.30.530.20">
    <property type="match status" value="1"/>
</dbReference>
<proteinExistence type="predicted"/>
<dbReference type="CDD" id="cd07821">
    <property type="entry name" value="PYR_PYL_RCAR_like"/>
    <property type="match status" value="1"/>
</dbReference>
<dbReference type="PANTHER" id="PTHR39332:SF7">
    <property type="entry name" value="SRPBCC FAMILY PROTEIN"/>
    <property type="match status" value="1"/>
</dbReference>
<dbReference type="InterPro" id="IPR023393">
    <property type="entry name" value="START-like_dom_sf"/>
</dbReference>
<reference evidence="1 2" key="1">
    <citation type="submission" date="2014-11" db="EMBL/GenBank/DDBJ databases">
        <title>Draft Genome Sequences of Paenibacillus polymyxa NRRL B-30509 and Paenibacillus terrae NRRL B-30644, Strains from a Poultry Environment that Produce Tridecaptin A and Paenicidins.</title>
        <authorList>
            <person name="van Belkum M.J."/>
            <person name="Lohans C.T."/>
            <person name="Vederas J.C."/>
        </authorList>
    </citation>
    <scope>NUCLEOTIDE SEQUENCE [LARGE SCALE GENOMIC DNA]</scope>
    <source>
        <strain evidence="1 2">NRRL B-30644</strain>
    </source>
</reference>